<keyword evidence="1" id="KW-0547">Nucleotide-binding</keyword>
<protein>
    <submittedName>
        <fullName evidence="7">Uncharacterized protein</fullName>
    </submittedName>
</protein>
<dbReference type="PANTHER" id="PTHR10799">
    <property type="entry name" value="SNF2/RAD54 HELICASE FAMILY"/>
    <property type="match status" value="1"/>
</dbReference>
<dbReference type="InterPro" id="IPR014001">
    <property type="entry name" value="Helicase_ATP-bd"/>
</dbReference>
<feature type="compositionally biased region" description="Polar residues" evidence="4">
    <location>
        <begin position="1259"/>
        <end position="1284"/>
    </location>
</feature>
<sequence length="1327" mass="145783">METPLAHLIHLCYGLETIKRTRRVDVNTDMSHLLPPGFPPIWESQCPPQHTEWEPYWPEMQSKLEAIYESPPATFYTTILTSCPGFQRVAVQFQSAPEEPLTQSVGGRLTSFHNSLNVPQLLNALSTLGYNVATLARRLGAAPRVNDYAAVKLAVFQSVFVLKTDFPPRCLDLFWGWWLSRYLEAYKGRLSRARDSIPRQINAIELHLAATKSTTAAYTCLVMLKSAVRLSHPLPVLMAELPALWSSPDIADPDTKIFTQLIRLCAQVATRLSSVAARMVHDAATDAALRVQPYFDHIESTLAEQDGNDEADSETDEIDMDVVKNEILAMLVTLDDPTVPLPQSTIATVLDGETALGISAWDDGTGDMGVEQWKHCNREETMLSLRSFGVGDQFRGLRTILTTRVGSVPMVPQWHQLQGLLAILTRTKSNGNEPTSVPSCVLLADDMGLGKTLTCMLTILVHAHLGSTGLPRYAQRHLVLCPPTLVAQWRDEIDLFLDGTLSTYVIGSVQEDWTAEIKMIHESPVPLHDQIVLTSHNVLTRMAAESIRLAPDGRCKPYPTGLWKKNSLYRWSFSTVVVDEAHNARNEGFLNRAIDAIIGLTQVGILCTGTPCVERLQDVVNLGLIMRAIEPSQKSMILVAVRNAHQAKRLVRDEENAQIARFSQLHHISQNKPTPLLQDVQRQDAAVIQTVRKLLKAQIIRRTGRSLDFNGVAIASTMPLHTVFCLQTPLTPTEIEDVAMLEADRDGKLERRGFEALGAFYLQARQAIALPVAARNDDLSIQSAAGLVFSKLSSLAELVIQLLSLGPEALVPASYHGTTGHVLAPEELNLPDVTTPIYQPSRFPDGKNAQCKILVYTMLASNQQAFQSYFASLGVKSLYLQGNQSLARREQVISQFKTDLSIPVLFVSSVGVAGLNLTEANVTITYDTPWSGVDAAQFHARAFRTGQQRHCFGIMLFAPYTVDVYLLMTALGKADLAVTFSTPEKARAVVEQLHAEDANDGRTVAETETETKQADSLPLAKKATQPAKNQTQSKGRKGLGSLLPAEASIEQAPPTHPPATAPIPSPHGHPDPLPPHLPPASPITHLTQQLGSEAPHTETPQHQQQDSLSDPPEGTPTGPDASAPSNTSDKDLPAQITQTESEPPAEQPGKAQHVTDSESNSQPRHIPVDSPARPLSNDIEMTDVDHSSGHPVPAEKRIAPLEDQEPPDASQSGSFEDFRSDQDSVLYDDHEWPPSSQSGSVDDFRSDHDSTSRDHSEWPPSSQAGSSQPTQTDSEPSSSQQVQTRPARKRKRALPEREPSVEPIDEAPLMFKPQVRAKKNAMQRLRQ</sequence>
<dbReference type="InterPro" id="IPR027417">
    <property type="entry name" value="P-loop_NTPase"/>
</dbReference>
<dbReference type="PROSITE" id="PS51192">
    <property type="entry name" value="HELICASE_ATP_BIND_1"/>
    <property type="match status" value="1"/>
</dbReference>
<comment type="caution">
    <text evidence="7">The sequence shown here is derived from an EMBL/GenBank/DDBJ whole genome shotgun (WGS) entry which is preliminary data.</text>
</comment>
<feature type="domain" description="Helicase C-terminal" evidence="6">
    <location>
        <begin position="845"/>
        <end position="1015"/>
    </location>
</feature>
<accession>A0AAD2HMZ3</accession>
<organism evidence="7 8">
    <name type="scientific">Mycena citricolor</name>
    <dbReference type="NCBI Taxonomy" id="2018698"/>
    <lineage>
        <taxon>Eukaryota</taxon>
        <taxon>Fungi</taxon>
        <taxon>Dikarya</taxon>
        <taxon>Basidiomycota</taxon>
        <taxon>Agaricomycotina</taxon>
        <taxon>Agaricomycetes</taxon>
        <taxon>Agaricomycetidae</taxon>
        <taxon>Agaricales</taxon>
        <taxon>Marasmiineae</taxon>
        <taxon>Mycenaceae</taxon>
        <taxon>Mycena</taxon>
    </lineage>
</organism>
<feature type="compositionally biased region" description="Basic and acidic residues" evidence="4">
    <location>
        <begin position="997"/>
        <end position="1013"/>
    </location>
</feature>
<dbReference type="Proteomes" id="UP001295794">
    <property type="component" value="Unassembled WGS sequence"/>
</dbReference>
<dbReference type="Pfam" id="PF00271">
    <property type="entry name" value="Helicase_C"/>
    <property type="match status" value="1"/>
</dbReference>
<dbReference type="EMBL" id="CAVNYO010000432">
    <property type="protein sequence ID" value="CAK5278923.1"/>
    <property type="molecule type" value="Genomic_DNA"/>
</dbReference>
<feature type="compositionally biased region" description="Basic and acidic residues" evidence="4">
    <location>
        <begin position="1242"/>
        <end position="1257"/>
    </location>
</feature>
<dbReference type="CDD" id="cd18793">
    <property type="entry name" value="SF2_C_SNF"/>
    <property type="match status" value="1"/>
</dbReference>
<gene>
    <name evidence="7" type="ORF">MYCIT1_LOCUS28628</name>
</gene>
<name>A0AAD2HMZ3_9AGAR</name>
<feature type="compositionally biased region" description="Pro residues" evidence="4">
    <location>
        <begin position="1054"/>
        <end position="1081"/>
    </location>
</feature>
<evidence type="ECO:0000259" key="6">
    <source>
        <dbReference type="PROSITE" id="PS51194"/>
    </source>
</evidence>
<dbReference type="InterPro" id="IPR000330">
    <property type="entry name" value="SNF2_N"/>
</dbReference>
<feature type="compositionally biased region" description="Polar residues" evidence="4">
    <location>
        <begin position="1098"/>
        <end position="1108"/>
    </location>
</feature>
<dbReference type="InterPro" id="IPR049730">
    <property type="entry name" value="SNF2/RAD54-like_C"/>
</dbReference>
<feature type="compositionally biased region" description="Basic and acidic residues" evidence="4">
    <location>
        <begin position="1183"/>
        <end position="1200"/>
    </location>
</feature>
<proteinExistence type="predicted"/>
<feature type="compositionally biased region" description="Basic residues" evidence="4">
    <location>
        <begin position="1315"/>
        <end position="1327"/>
    </location>
</feature>
<evidence type="ECO:0000256" key="1">
    <source>
        <dbReference type="ARBA" id="ARBA00022741"/>
    </source>
</evidence>
<dbReference type="Pfam" id="PF00176">
    <property type="entry name" value="SNF2-rel_dom"/>
    <property type="match status" value="1"/>
</dbReference>
<feature type="compositionally biased region" description="Basic and acidic residues" evidence="4">
    <location>
        <begin position="1216"/>
        <end position="1232"/>
    </location>
</feature>
<dbReference type="GO" id="GO:0005524">
    <property type="term" value="F:ATP binding"/>
    <property type="evidence" value="ECO:0007669"/>
    <property type="project" value="InterPro"/>
</dbReference>
<dbReference type="InterPro" id="IPR001650">
    <property type="entry name" value="Helicase_C-like"/>
</dbReference>
<dbReference type="InterPro" id="IPR038718">
    <property type="entry name" value="SNF2-like_sf"/>
</dbReference>
<reference evidence="7" key="1">
    <citation type="submission" date="2023-11" db="EMBL/GenBank/DDBJ databases">
        <authorList>
            <person name="De Vega J J."/>
            <person name="De Vega J J."/>
        </authorList>
    </citation>
    <scope>NUCLEOTIDE SEQUENCE</scope>
</reference>
<dbReference type="PROSITE" id="PS51194">
    <property type="entry name" value="HELICASE_CTER"/>
    <property type="match status" value="1"/>
</dbReference>
<evidence type="ECO:0000259" key="5">
    <source>
        <dbReference type="PROSITE" id="PS51192"/>
    </source>
</evidence>
<keyword evidence="2" id="KW-0378">Hydrolase</keyword>
<feature type="region of interest" description="Disordered" evidence="4">
    <location>
        <begin position="997"/>
        <end position="1327"/>
    </location>
</feature>
<dbReference type="SMART" id="SM00487">
    <property type="entry name" value="DEXDc"/>
    <property type="match status" value="1"/>
</dbReference>
<feature type="domain" description="Helicase ATP-binding" evidence="5">
    <location>
        <begin position="432"/>
        <end position="629"/>
    </location>
</feature>
<dbReference type="GO" id="GO:0016787">
    <property type="term" value="F:hydrolase activity"/>
    <property type="evidence" value="ECO:0007669"/>
    <property type="project" value="UniProtKB-KW"/>
</dbReference>
<evidence type="ECO:0000256" key="3">
    <source>
        <dbReference type="ARBA" id="ARBA00022840"/>
    </source>
</evidence>
<dbReference type="Gene3D" id="3.40.50.10810">
    <property type="entry name" value="Tandem AAA-ATPase domain"/>
    <property type="match status" value="1"/>
</dbReference>
<dbReference type="SUPFAM" id="SSF52540">
    <property type="entry name" value="P-loop containing nucleoside triphosphate hydrolases"/>
    <property type="match status" value="2"/>
</dbReference>
<dbReference type="SMART" id="SM00490">
    <property type="entry name" value="HELICc"/>
    <property type="match status" value="1"/>
</dbReference>
<evidence type="ECO:0000313" key="8">
    <source>
        <dbReference type="Proteomes" id="UP001295794"/>
    </source>
</evidence>
<evidence type="ECO:0000256" key="4">
    <source>
        <dbReference type="SAM" id="MobiDB-lite"/>
    </source>
</evidence>
<keyword evidence="8" id="KW-1185">Reference proteome</keyword>
<keyword evidence="3" id="KW-0067">ATP-binding</keyword>
<dbReference type="Gene3D" id="3.40.50.300">
    <property type="entry name" value="P-loop containing nucleotide triphosphate hydrolases"/>
    <property type="match status" value="1"/>
</dbReference>
<evidence type="ECO:0000256" key="2">
    <source>
        <dbReference type="ARBA" id="ARBA00022801"/>
    </source>
</evidence>
<evidence type="ECO:0000313" key="7">
    <source>
        <dbReference type="EMBL" id="CAK5278923.1"/>
    </source>
</evidence>